<evidence type="ECO:0000256" key="1">
    <source>
        <dbReference type="ARBA" id="ARBA00023015"/>
    </source>
</evidence>
<accession>A0A6J7AK00</accession>
<dbReference type="CDD" id="cd06267">
    <property type="entry name" value="PBP1_LacI_sugar_binding-like"/>
    <property type="match status" value="1"/>
</dbReference>
<dbReference type="GO" id="GO:0003700">
    <property type="term" value="F:DNA-binding transcription factor activity"/>
    <property type="evidence" value="ECO:0007669"/>
    <property type="project" value="TreeGrafter"/>
</dbReference>
<evidence type="ECO:0000313" key="5">
    <source>
        <dbReference type="EMBL" id="CAB4833165.1"/>
    </source>
</evidence>
<dbReference type="PROSITE" id="PS00356">
    <property type="entry name" value="HTH_LACI_1"/>
    <property type="match status" value="1"/>
</dbReference>
<feature type="domain" description="HTH lacI-type" evidence="4">
    <location>
        <begin position="28"/>
        <end position="82"/>
    </location>
</feature>
<dbReference type="InterPro" id="IPR010982">
    <property type="entry name" value="Lambda_DNA-bd_dom_sf"/>
</dbReference>
<dbReference type="Pfam" id="PF00532">
    <property type="entry name" value="Peripla_BP_1"/>
    <property type="match status" value="1"/>
</dbReference>
<dbReference type="AlphaFoldDB" id="A0A6J7AK00"/>
<dbReference type="PROSITE" id="PS50932">
    <property type="entry name" value="HTH_LACI_2"/>
    <property type="match status" value="1"/>
</dbReference>
<keyword evidence="3" id="KW-0804">Transcription</keyword>
<dbReference type="SMART" id="SM00354">
    <property type="entry name" value="HTH_LACI"/>
    <property type="match status" value="1"/>
</dbReference>
<evidence type="ECO:0000256" key="3">
    <source>
        <dbReference type="ARBA" id="ARBA00023163"/>
    </source>
</evidence>
<dbReference type="InterPro" id="IPR028082">
    <property type="entry name" value="Peripla_BP_I"/>
</dbReference>
<dbReference type="InterPro" id="IPR000843">
    <property type="entry name" value="HTH_LacI"/>
</dbReference>
<sequence>MQYSVFVMTTLSSPQPPLEGPSGHRPRSTMREVAALAGVSLKTVSRVVNREPGVSAELVIRVERAAAQLDFRPNLTAANLRRSGQRTATIGLVFEDVSNPFFASILRGVEEVAAQRGVAVFAASLDEDQSQEQQIVEAFSSRRVDGLILAPTAVEQGYLANEMRSGLAMAFVDRAPRGVEGDVIVTNNRAATRDAVQQLIEFGHQRIAFIGGVSALPTAEDRYNGYLDAMMAAPARVPGDYVVRDIRTMAQAEKSVTELLTSAQPPTALFTAQNLISMGAVRALRALSVEKSTAQIGFDDFELADVLNPGVTVVAQDPRRIGRLAAEALFARLADPTRQPFTTVVPSAVISRGSGEIPPPP</sequence>
<dbReference type="EMBL" id="CAFABK010000058">
    <property type="protein sequence ID" value="CAB4833165.1"/>
    <property type="molecule type" value="Genomic_DNA"/>
</dbReference>
<dbReference type="InterPro" id="IPR001761">
    <property type="entry name" value="Peripla_BP/Lac1_sug-bd_dom"/>
</dbReference>
<keyword evidence="1" id="KW-0805">Transcription regulation</keyword>
<protein>
    <submittedName>
        <fullName evidence="5">Unannotated protein</fullName>
    </submittedName>
</protein>
<dbReference type="CDD" id="cd01392">
    <property type="entry name" value="HTH_LacI"/>
    <property type="match status" value="1"/>
</dbReference>
<dbReference type="SUPFAM" id="SSF47413">
    <property type="entry name" value="lambda repressor-like DNA-binding domains"/>
    <property type="match status" value="1"/>
</dbReference>
<name>A0A6J7AK00_9ZZZZ</name>
<dbReference type="SUPFAM" id="SSF53822">
    <property type="entry name" value="Periplasmic binding protein-like I"/>
    <property type="match status" value="1"/>
</dbReference>
<dbReference type="Gene3D" id="1.10.260.40">
    <property type="entry name" value="lambda repressor-like DNA-binding domains"/>
    <property type="match status" value="1"/>
</dbReference>
<dbReference type="PANTHER" id="PTHR30146:SF109">
    <property type="entry name" value="HTH-TYPE TRANSCRIPTIONAL REGULATOR GALS"/>
    <property type="match status" value="1"/>
</dbReference>
<evidence type="ECO:0000256" key="2">
    <source>
        <dbReference type="ARBA" id="ARBA00023125"/>
    </source>
</evidence>
<dbReference type="PANTHER" id="PTHR30146">
    <property type="entry name" value="LACI-RELATED TRANSCRIPTIONAL REPRESSOR"/>
    <property type="match status" value="1"/>
</dbReference>
<dbReference type="Pfam" id="PF00356">
    <property type="entry name" value="LacI"/>
    <property type="match status" value="1"/>
</dbReference>
<keyword evidence="2" id="KW-0238">DNA-binding</keyword>
<organism evidence="5">
    <name type="scientific">freshwater metagenome</name>
    <dbReference type="NCBI Taxonomy" id="449393"/>
    <lineage>
        <taxon>unclassified sequences</taxon>
        <taxon>metagenomes</taxon>
        <taxon>ecological metagenomes</taxon>
    </lineage>
</organism>
<dbReference type="GO" id="GO:0000976">
    <property type="term" value="F:transcription cis-regulatory region binding"/>
    <property type="evidence" value="ECO:0007669"/>
    <property type="project" value="TreeGrafter"/>
</dbReference>
<reference evidence="5" key="1">
    <citation type="submission" date="2020-05" db="EMBL/GenBank/DDBJ databases">
        <authorList>
            <person name="Chiriac C."/>
            <person name="Salcher M."/>
            <person name="Ghai R."/>
            <person name="Kavagutti S V."/>
        </authorList>
    </citation>
    <scope>NUCLEOTIDE SEQUENCE</scope>
</reference>
<dbReference type="Gene3D" id="3.40.50.2300">
    <property type="match status" value="2"/>
</dbReference>
<evidence type="ECO:0000259" key="4">
    <source>
        <dbReference type="PROSITE" id="PS50932"/>
    </source>
</evidence>
<gene>
    <name evidence="5" type="ORF">UFOPK3204_01205</name>
</gene>
<proteinExistence type="predicted"/>